<dbReference type="OrthoDB" id="5772781at2759"/>
<evidence type="ECO:0000313" key="5">
    <source>
        <dbReference type="Proteomes" id="UP000277212"/>
    </source>
</evidence>
<comment type="caution">
    <text evidence="4">The sequence shown here is derived from an EMBL/GenBank/DDBJ whole genome shotgun (WGS) entry which is preliminary data.</text>
</comment>
<reference evidence="4 5" key="1">
    <citation type="submission" date="2017-06" db="EMBL/GenBank/DDBJ databases">
        <title>Comparative genomic analysis of Ambrosia Fusariam Clade fungi.</title>
        <authorList>
            <person name="Stajich J.E."/>
            <person name="Carrillo J."/>
            <person name="Kijimoto T."/>
            <person name="Eskalen A."/>
            <person name="O'Donnell K."/>
            <person name="Kasson M."/>
        </authorList>
    </citation>
    <scope>NUCLEOTIDE SEQUENCE [LARGE SCALE GENOMIC DNA]</scope>
    <source>
        <strain evidence="4">UCR3666</strain>
    </source>
</reference>
<comment type="catalytic activity">
    <reaction evidence="2">
        <text>N(6)-D-ribulosyl-L-lysyl-[protein] + ATP = N(6)-(3-O-phospho-D-ribulosyl)-L-lysyl-[protein] + ADP + H(+)</text>
        <dbReference type="Rhea" id="RHEA:48432"/>
        <dbReference type="Rhea" id="RHEA-COMP:12103"/>
        <dbReference type="Rhea" id="RHEA-COMP:12104"/>
        <dbReference type="ChEBI" id="CHEBI:15378"/>
        <dbReference type="ChEBI" id="CHEBI:30616"/>
        <dbReference type="ChEBI" id="CHEBI:90418"/>
        <dbReference type="ChEBI" id="CHEBI:90420"/>
        <dbReference type="ChEBI" id="CHEBI:456216"/>
        <dbReference type="EC" id="2.7.1.172"/>
    </reaction>
    <physiologicalReaction direction="left-to-right" evidence="2">
        <dbReference type="Rhea" id="RHEA:48433"/>
    </physiologicalReaction>
</comment>
<dbReference type="Pfam" id="PF03881">
    <property type="entry name" value="Fructosamin_kin"/>
    <property type="match status" value="1"/>
</dbReference>
<evidence type="ECO:0000256" key="1">
    <source>
        <dbReference type="ARBA" id="ARBA00011961"/>
    </source>
</evidence>
<protein>
    <recommendedName>
        <fullName evidence="1">protein-ribulosamine 3-kinase</fullName>
        <ecNumber evidence="1">2.7.1.172</ecNumber>
    </recommendedName>
</protein>
<accession>A0A3M2S7A1</accession>
<feature type="region of interest" description="Disordered" evidence="3">
    <location>
        <begin position="333"/>
        <end position="375"/>
    </location>
</feature>
<dbReference type="AlphaFoldDB" id="A0A3M2S7A1"/>
<name>A0A3M2S7A1_9HYPO</name>
<proteinExistence type="predicted"/>
<dbReference type="PANTHER" id="PTHR12149">
    <property type="entry name" value="FRUCTOSAMINE 3 KINASE-RELATED PROTEIN"/>
    <property type="match status" value="1"/>
</dbReference>
<dbReference type="InterPro" id="IPR011009">
    <property type="entry name" value="Kinase-like_dom_sf"/>
</dbReference>
<dbReference type="GO" id="GO:0102193">
    <property type="term" value="F:protein-ribulosamine 3-kinase activity"/>
    <property type="evidence" value="ECO:0007669"/>
    <property type="project" value="UniProtKB-EC"/>
</dbReference>
<dbReference type="Proteomes" id="UP000277212">
    <property type="component" value="Unassembled WGS sequence"/>
</dbReference>
<dbReference type="EC" id="2.7.1.172" evidence="1"/>
<dbReference type="PANTHER" id="PTHR12149:SF8">
    <property type="entry name" value="PROTEIN-RIBULOSAMINE 3-KINASE"/>
    <property type="match status" value="1"/>
</dbReference>
<dbReference type="SUPFAM" id="SSF56112">
    <property type="entry name" value="Protein kinase-like (PK-like)"/>
    <property type="match status" value="1"/>
</dbReference>
<evidence type="ECO:0000256" key="3">
    <source>
        <dbReference type="SAM" id="MobiDB-lite"/>
    </source>
</evidence>
<dbReference type="Gene3D" id="3.90.1200.10">
    <property type="match status" value="1"/>
</dbReference>
<feature type="compositionally biased region" description="Basic and acidic residues" evidence="3">
    <location>
        <begin position="343"/>
        <end position="355"/>
    </location>
</feature>
<evidence type="ECO:0000313" key="4">
    <source>
        <dbReference type="EMBL" id="RMJ13409.1"/>
    </source>
</evidence>
<dbReference type="InterPro" id="IPR016477">
    <property type="entry name" value="Fructo-/Ketosamine-3-kinase"/>
</dbReference>
<keyword evidence="5" id="KW-1185">Reference proteome</keyword>
<evidence type="ECO:0000256" key="2">
    <source>
        <dbReference type="ARBA" id="ARBA00048655"/>
    </source>
</evidence>
<gene>
    <name evidence="4" type="ORF">CDV36_006940</name>
</gene>
<dbReference type="EMBL" id="NKUJ01000109">
    <property type="protein sequence ID" value="RMJ13409.1"/>
    <property type="molecule type" value="Genomic_DNA"/>
</dbReference>
<organism evidence="4 5">
    <name type="scientific">Fusarium kuroshium</name>
    <dbReference type="NCBI Taxonomy" id="2010991"/>
    <lineage>
        <taxon>Eukaryota</taxon>
        <taxon>Fungi</taxon>
        <taxon>Dikarya</taxon>
        <taxon>Ascomycota</taxon>
        <taxon>Pezizomycotina</taxon>
        <taxon>Sordariomycetes</taxon>
        <taxon>Hypocreomycetidae</taxon>
        <taxon>Hypocreales</taxon>
        <taxon>Nectriaceae</taxon>
        <taxon>Fusarium</taxon>
        <taxon>Fusarium solani species complex</taxon>
    </lineage>
</organism>
<sequence>MARDDRDIEKKLDKALLACLPKDGTVVSCVPLGLSDYCDTLKIDVRVPDDTIQTFFAKISRGQAGYDLLLGTNASESSLHSFIPEHVPRPLGFSTYESDPDRHFFLMEWVDMRDDDLPEPEAYMAPVVALHSRSMGMSPTGKFGFGVNTAFGNLPQVNKWEDSWEKWWTDYMTMILDREESLRGPHTPEDKELKDQFLNKVLPRYLRPLESNGRSIKPCLLHADLWPGNIKYQLENETAIVYDSSGLWGHNEVDLGVIRNPRYPLGRPYLKEYWKHIPISEPQEDADSRNIMYLVRNQALLASLYPEDHSLRNSFVKTMRVVVDRVLEEEARGGATNGVSVSDDPRDSAFAELEKNGVSQPRVAQLETGGMNSTD</sequence>